<gene>
    <name evidence="2" type="ORF">G9C98_008520</name>
</gene>
<reference evidence="2" key="2">
    <citation type="submission" date="2021-04" db="EMBL/GenBank/DDBJ databases">
        <title>Genome-wide patterns of bracovirus chromosomal integration into multiple host tissues during parasitism.</title>
        <authorList>
            <person name="Chebbi M.A.C."/>
        </authorList>
    </citation>
    <scope>NUCLEOTIDE SEQUENCE</scope>
    <source>
        <tissue evidence="2">Whole body</tissue>
    </source>
</reference>
<keyword evidence="1" id="KW-1133">Transmembrane helix</keyword>
<dbReference type="EMBL" id="JAAOIC020000072">
    <property type="protein sequence ID" value="KAG8034039.1"/>
    <property type="molecule type" value="Genomic_DNA"/>
</dbReference>
<evidence type="ECO:0000256" key="1">
    <source>
        <dbReference type="SAM" id="Phobius"/>
    </source>
</evidence>
<sequence>MNYFQLLLLLFGVLFVIIMTVTIVLICASYCERKFFPGLKNNTIKIDNKSYNYRKTHTGITIDNFDDCNTPALNYQISQMIIANNDHCNSGHYLTGDYAACHPGIDFGGGEVGGDLGFGGDMGGCD</sequence>
<evidence type="ECO:0000313" key="3">
    <source>
        <dbReference type="Proteomes" id="UP000729913"/>
    </source>
</evidence>
<evidence type="ECO:0000313" key="2">
    <source>
        <dbReference type="EMBL" id="KAG8034039.1"/>
    </source>
</evidence>
<feature type="transmembrane region" description="Helical" evidence="1">
    <location>
        <begin position="6"/>
        <end position="31"/>
    </location>
</feature>
<dbReference type="Proteomes" id="UP000729913">
    <property type="component" value="Unassembled WGS sequence"/>
</dbReference>
<accession>A0A8J5V4U4</accession>
<reference evidence="2" key="1">
    <citation type="submission" date="2020-03" db="EMBL/GenBank/DDBJ databases">
        <authorList>
            <person name="Chebbi M.A."/>
            <person name="Drezen J.M."/>
        </authorList>
    </citation>
    <scope>NUCLEOTIDE SEQUENCE</scope>
    <source>
        <tissue evidence="2">Whole body</tissue>
    </source>
</reference>
<dbReference type="AlphaFoldDB" id="A0A8J5V4U4"/>
<protein>
    <submittedName>
        <fullName evidence="2">Uncharacterized protein</fullName>
    </submittedName>
</protein>
<organism evidence="2 3">
    <name type="scientific">Cotesia typhae</name>
    <dbReference type="NCBI Taxonomy" id="2053667"/>
    <lineage>
        <taxon>Eukaryota</taxon>
        <taxon>Metazoa</taxon>
        <taxon>Ecdysozoa</taxon>
        <taxon>Arthropoda</taxon>
        <taxon>Hexapoda</taxon>
        <taxon>Insecta</taxon>
        <taxon>Pterygota</taxon>
        <taxon>Neoptera</taxon>
        <taxon>Endopterygota</taxon>
        <taxon>Hymenoptera</taxon>
        <taxon>Apocrita</taxon>
        <taxon>Ichneumonoidea</taxon>
        <taxon>Braconidae</taxon>
        <taxon>Microgastrinae</taxon>
        <taxon>Cotesia</taxon>
    </lineage>
</organism>
<keyword evidence="1" id="KW-0812">Transmembrane</keyword>
<comment type="caution">
    <text evidence="2">The sequence shown here is derived from an EMBL/GenBank/DDBJ whole genome shotgun (WGS) entry which is preliminary data.</text>
</comment>
<name>A0A8J5V4U4_9HYME</name>
<keyword evidence="1" id="KW-0472">Membrane</keyword>
<keyword evidence="3" id="KW-1185">Reference proteome</keyword>
<proteinExistence type="predicted"/>